<comment type="caution">
    <text evidence="1">The sequence shown here is derived from an EMBL/GenBank/DDBJ whole genome shotgun (WGS) entry which is preliminary data.</text>
</comment>
<gene>
    <name evidence="1" type="ORF">POL58_14355</name>
</gene>
<dbReference type="EMBL" id="JAQNDN010000005">
    <property type="protein sequence ID" value="MDC0668932.1"/>
    <property type="molecule type" value="Genomic_DNA"/>
</dbReference>
<dbReference type="Proteomes" id="UP001217838">
    <property type="component" value="Unassembled WGS sequence"/>
</dbReference>
<dbReference type="SUPFAM" id="SSF82171">
    <property type="entry name" value="DPP6 N-terminal domain-like"/>
    <property type="match status" value="1"/>
</dbReference>
<protein>
    <recommendedName>
        <fullName evidence="3">WD40-like Beta Propeller Repeat</fullName>
    </recommendedName>
</protein>
<evidence type="ECO:0008006" key="3">
    <source>
        <dbReference type="Google" id="ProtNLM"/>
    </source>
</evidence>
<reference evidence="1 2" key="1">
    <citation type="submission" date="2022-11" db="EMBL/GenBank/DDBJ databases">
        <title>Minimal conservation of predation-associated metabolite biosynthetic gene clusters underscores biosynthetic potential of Myxococcota including descriptions for ten novel species: Archangium lansinium sp. nov., Myxococcus landrumus sp. nov., Nannocystis bai.</title>
        <authorList>
            <person name="Ahearne A."/>
            <person name="Stevens C."/>
            <person name="Dowd S."/>
        </authorList>
    </citation>
    <scope>NUCLEOTIDE SEQUENCE [LARGE SCALE GENOMIC DNA]</scope>
    <source>
        <strain evidence="1 2">NCELM</strain>
    </source>
</reference>
<dbReference type="RefSeq" id="WP_271998520.1">
    <property type="nucleotide sequence ID" value="NZ_JAQNDN010000005.1"/>
</dbReference>
<evidence type="ECO:0000313" key="1">
    <source>
        <dbReference type="EMBL" id="MDC0668932.1"/>
    </source>
</evidence>
<proteinExistence type="predicted"/>
<organism evidence="1 2">
    <name type="scientific">Nannocystis radixulma</name>
    <dbReference type="NCBI Taxonomy" id="2995305"/>
    <lineage>
        <taxon>Bacteria</taxon>
        <taxon>Pseudomonadati</taxon>
        <taxon>Myxococcota</taxon>
        <taxon>Polyangia</taxon>
        <taxon>Nannocystales</taxon>
        <taxon>Nannocystaceae</taxon>
        <taxon>Nannocystis</taxon>
    </lineage>
</organism>
<dbReference type="Pfam" id="PF07676">
    <property type="entry name" value="PD40"/>
    <property type="match status" value="2"/>
</dbReference>
<evidence type="ECO:0000313" key="2">
    <source>
        <dbReference type="Proteomes" id="UP001217838"/>
    </source>
</evidence>
<name>A0ABT5B768_9BACT</name>
<accession>A0ABT5B768</accession>
<keyword evidence="2" id="KW-1185">Reference proteome</keyword>
<sequence>MAGSPDRSDSPDRSASDLDILRRSHRGKFVALAALLATAGGLVWWNNRPGPIGNDEQAERVLVVPATNWRYKPYLEKWGFVAQESRLKTMVDELKEKVPEATEDGPAAVLKLADWAGFAFVAFEDPKSLDFSGLDIEGGVPTFAEHHRFAVVSAGDYAFPHKLTVNAEPSEFMNGPELDLLSALFAQEPLASTLRDDPKNSPDVIVLRTKVQEGIDAFDAITAAEATVAKIADKARVLLVDKEQGQPKPTLLGGVQESVHPIALADGGTLLLARKANFSSSSGFNADLELATTWQFFHVPAGADPVAGRVPCTSLLGGSLEETGRSPVFRSSPQGDVLQIHEAGRSRLFKLEQGGCNFTALGEITVPIARGDDPGEPHRSGRVARAQGDGRESVVYLVKPGDEVAFDLVRTTKASLQLPVWLDDDVLAGPAEERVDPDNYSTRAAIYFYSASRPERALRLDAQNFNAASQLQYVAWAPPGPQGARLLVRAWGPQTGEQLFRVDAPAPASQLFADAIAEAEKTPLPAEVRDGMEPLVVPIDTRGWTFTPIVSEFHVDAPVASPDGRLVAFASDNELHVVPLAGGTVRTLTRNELEDHTPMFSADGKTVVFRTRFPIEKTNWTLTTARSIPSGE</sequence>
<dbReference type="InterPro" id="IPR011042">
    <property type="entry name" value="6-blade_b-propeller_TolB-like"/>
</dbReference>
<dbReference type="Gene3D" id="2.120.10.30">
    <property type="entry name" value="TolB, C-terminal domain"/>
    <property type="match status" value="1"/>
</dbReference>
<dbReference type="InterPro" id="IPR011659">
    <property type="entry name" value="WD40"/>
</dbReference>